<evidence type="ECO:0000313" key="3">
    <source>
        <dbReference type="Proteomes" id="UP001221898"/>
    </source>
</evidence>
<dbReference type="Proteomes" id="UP001221898">
    <property type="component" value="Unassembled WGS sequence"/>
</dbReference>
<dbReference type="EMBL" id="JAINUG010001920">
    <property type="protein sequence ID" value="KAJ8352956.1"/>
    <property type="molecule type" value="Genomic_DNA"/>
</dbReference>
<organism evidence="2 3">
    <name type="scientific">Aldrovandia affinis</name>
    <dbReference type="NCBI Taxonomy" id="143900"/>
    <lineage>
        <taxon>Eukaryota</taxon>
        <taxon>Metazoa</taxon>
        <taxon>Chordata</taxon>
        <taxon>Craniata</taxon>
        <taxon>Vertebrata</taxon>
        <taxon>Euteleostomi</taxon>
        <taxon>Actinopterygii</taxon>
        <taxon>Neopterygii</taxon>
        <taxon>Teleostei</taxon>
        <taxon>Notacanthiformes</taxon>
        <taxon>Halosauridae</taxon>
        <taxon>Aldrovandia</taxon>
    </lineage>
</organism>
<protein>
    <submittedName>
        <fullName evidence="2">Uncharacterized protein</fullName>
    </submittedName>
</protein>
<proteinExistence type="predicted"/>
<sequence length="57" mass="5996">PGSHWQQTRCTSPSSNKVLGREELSGVSPLQEEGLCVGSSCKPGFKKHCGVLPKAGD</sequence>
<dbReference type="AlphaFoldDB" id="A0AAD7R0S7"/>
<gene>
    <name evidence="2" type="ORF">AAFF_G00132110</name>
</gene>
<accession>A0AAD7R0S7</accession>
<keyword evidence="3" id="KW-1185">Reference proteome</keyword>
<feature type="non-terminal residue" evidence="2">
    <location>
        <position position="1"/>
    </location>
</feature>
<evidence type="ECO:0000313" key="2">
    <source>
        <dbReference type="EMBL" id="KAJ8352956.1"/>
    </source>
</evidence>
<feature type="region of interest" description="Disordered" evidence="1">
    <location>
        <begin position="1"/>
        <end position="29"/>
    </location>
</feature>
<feature type="compositionally biased region" description="Polar residues" evidence="1">
    <location>
        <begin position="1"/>
        <end position="17"/>
    </location>
</feature>
<reference evidence="2" key="1">
    <citation type="journal article" date="2023" name="Science">
        <title>Genome structures resolve the early diversification of teleost fishes.</title>
        <authorList>
            <person name="Parey E."/>
            <person name="Louis A."/>
            <person name="Montfort J."/>
            <person name="Bouchez O."/>
            <person name="Roques C."/>
            <person name="Iampietro C."/>
            <person name="Lluch J."/>
            <person name="Castinel A."/>
            <person name="Donnadieu C."/>
            <person name="Desvignes T."/>
            <person name="Floi Bucao C."/>
            <person name="Jouanno E."/>
            <person name="Wen M."/>
            <person name="Mejri S."/>
            <person name="Dirks R."/>
            <person name="Jansen H."/>
            <person name="Henkel C."/>
            <person name="Chen W.J."/>
            <person name="Zahm M."/>
            <person name="Cabau C."/>
            <person name="Klopp C."/>
            <person name="Thompson A.W."/>
            <person name="Robinson-Rechavi M."/>
            <person name="Braasch I."/>
            <person name="Lecointre G."/>
            <person name="Bobe J."/>
            <person name="Postlethwait J.H."/>
            <person name="Berthelot C."/>
            <person name="Roest Crollius H."/>
            <person name="Guiguen Y."/>
        </authorList>
    </citation>
    <scope>NUCLEOTIDE SEQUENCE</scope>
    <source>
        <strain evidence="2">NC1722</strain>
    </source>
</reference>
<name>A0AAD7R0S7_9TELE</name>
<evidence type="ECO:0000256" key="1">
    <source>
        <dbReference type="SAM" id="MobiDB-lite"/>
    </source>
</evidence>
<comment type="caution">
    <text evidence="2">The sequence shown here is derived from an EMBL/GenBank/DDBJ whole genome shotgun (WGS) entry which is preliminary data.</text>
</comment>